<evidence type="ECO:0000313" key="2">
    <source>
        <dbReference type="EMBL" id="QIP17118.1"/>
    </source>
</evidence>
<protein>
    <recommendedName>
        <fullName evidence="4">Porin family protein</fullName>
    </recommendedName>
</protein>
<dbReference type="InterPro" id="IPR011250">
    <property type="entry name" value="OMP/PagP_B-barrel"/>
</dbReference>
<reference evidence="2 3" key="1">
    <citation type="submission" date="2020-03" db="EMBL/GenBank/DDBJ databases">
        <authorList>
            <person name="Kim M.K."/>
        </authorList>
    </citation>
    <scope>NUCLEOTIDE SEQUENCE [LARGE SCALE GENOMIC DNA]</scope>
    <source>
        <strain evidence="2 3">BT328</strain>
    </source>
</reference>
<gene>
    <name evidence="2" type="ORF">G8759_33020</name>
</gene>
<evidence type="ECO:0000256" key="1">
    <source>
        <dbReference type="SAM" id="SignalP"/>
    </source>
</evidence>
<proteinExistence type="predicted"/>
<evidence type="ECO:0000313" key="3">
    <source>
        <dbReference type="Proteomes" id="UP000501802"/>
    </source>
</evidence>
<feature type="signal peptide" evidence="1">
    <location>
        <begin position="1"/>
        <end position="19"/>
    </location>
</feature>
<dbReference type="Gene3D" id="2.40.160.20">
    <property type="match status" value="1"/>
</dbReference>
<accession>A0A6G9AXP3</accession>
<dbReference type="Proteomes" id="UP000501802">
    <property type="component" value="Chromosome"/>
</dbReference>
<dbReference type="RefSeq" id="WP_167217652.1">
    <property type="nucleotide sequence ID" value="NZ_CP050063.1"/>
</dbReference>
<name>A0A6G9AXP3_9BACT</name>
<dbReference type="SUPFAM" id="SSF56925">
    <property type="entry name" value="OMPA-like"/>
    <property type="match status" value="1"/>
</dbReference>
<dbReference type="KEGG" id="spib:G8759_33020"/>
<dbReference type="AlphaFoldDB" id="A0A6G9AXP3"/>
<feature type="chain" id="PRO_5026204477" description="Porin family protein" evidence="1">
    <location>
        <begin position="20"/>
        <end position="223"/>
    </location>
</feature>
<sequence length="223" mass="24783">MKPILALIVLMALTTAAWAQDNRDEYANAFPSPFQEYVTFNIAARYGVSLPMGGQKGYIDRVSPTNFALEGEWLFPQRFSLGIKTGYQYTQQRLGRQVISYSSDNSGQDISAVQTRTLSIIPAMASLSYYFADNTAAVRPYVQFAGGGAFVDYTNYFGTLADQKSGFKGAIAPAIGLKYYGKREQGLGAEIQAQYQNVFFNYDQLKNSSPSLMLSVGISYRWY</sequence>
<keyword evidence="1" id="KW-0732">Signal</keyword>
<dbReference type="EMBL" id="CP050063">
    <property type="protein sequence ID" value="QIP17118.1"/>
    <property type="molecule type" value="Genomic_DNA"/>
</dbReference>
<evidence type="ECO:0008006" key="4">
    <source>
        <dbReference type="Google" id="ProtNLM"/>
    </source>
</evidence>
<keyword evidence="3" id="KW-1185">Reference proteome</keyword>
<organism evidence="2 3">
    <name type="scientific">Spirosoma aureum</name>
    <dbReference type="NCBI Taxonomy" id="2692134"/>
    <lineage>
        <taxon>Bacteria</taxon>
        <taxon>Pseudomonadati</taxon>
        <taxon>Bacteroidota</taxon>
        <taxon>Cytophagia</taxon>
        <taxon>Cytophagales</taxon>
        <taxon>Cytophagaceae</taxon>
        <taxon>Spirosoma</taxon>
    </lineage>
</organism>